<dbReference type="OrthoDB" id="1403824at2759"/>
<keyword evidence="2" id="KW-1015">Disulfide bond</keyword>
<evidence type="ECO:0000313" key="5">
    <source>
        <dbReference type="Proteomes" id="UP000087766"/>
    </source>
</evidence>
<dbReference type="KEGG" id="vra:111241773"/>
<protein>
    <submittedName>
        <fullName evidence="6">Non-specific lipid-transfer protein A-like</fullName>
    </submittedName>
</protein>
<feature type="domain" description="Bifunctional inhibitor/plant lipid transfer protein/seed storage helical" evidence="4">
    <location>
        <begin position="30"/>
        <end position="106"/>
    </location>
</feature>
<evidence type="ECO:0000313" key="6">
    <source>
        <dbReference type="RefSeq" id="XP_022637364.1"/>
    </source>
</evidence>
<dbReference type="RefSeq" id="XP_022637364.1">
    <property type="nucleotide sequence ID" value="XM_022781643.1"/>
</dbReference>
<dbReference type="InterPro" id="IPR000528">
    <property type="entry name" value="Plant_nsLTP"/>
</dbReference>
<accession>A0A3Q0F419</accession>
<dbReference type="STRING" id="3916.A0A3Q0F419"/>
<keyword evidence="5" id="KW-1185">Reference proteome</keyword>
<evidence type="ECO:0000256" key="1">
    <source>
        <dbReference type="ARBA" id="ARBA00009748"/>
    </source>
</evidence>
<name>A0A3Q0F419_VIGRR</name>
<dbReference type="PANTHER" id="PTHR33076">
    <property type="entry name" value="NON-SPECIFIC LIPID-TRANSFER PROTEIN 2-RELATED"/>
    <property type="match status" value="1"/>
</dbReference>
<dbReference type="Proteomes" id="UP000087766">
    <property type="component" value="Chromosome 6"/>
</dbReference>
<keyword evidence="3" id="KW-0732">Signal</keyword>
<dbReference type="GO" id="GO:0008289">
    <property type="term" value="F:lipid binding"/>
    <property type="evidence" value="ECO:0007669"/>
    <property type="project" value="InterPro"/>
</dbReference>
<reference evidence="6" key="2">
    <citation type="submission" date="2025-08" db="UniProtKB">
        <authorList>
            <consortium name="RefSeq"/>
        </authorList>
    </citation>
    <scope>IDENTIFICATION</scope>
    <source>
        <tissue evidence="6">Leaf</tissue>
    </source>
</reference>
<evidence type="ECO:0000256" key="2">
    <source>
        <dbReference type="ARBA" id="ARBA00023157"/>
    </source>
</evidence>
<reference evidence="5" key="1">
    <citation type="journal article" date="2014" name="Nat. Commun.">
        <title>Genome sequence of mungbean and insights into evolution within Vigna species.</title>
        <authorList>
            <person name="Kang Y.J."/>
            <person name="Kim S.K."/>
            <person name="Kim M.Y."/>
            <person name="Lestari P."/>
            <person name="Kim K.H."/>
            <person name="Ha B.K."/>
            <person name="Jun T.H."/>
            <person name="Hwang W.J."/>
            <person name="Lee T."/>
            <person name="Lee J."/>
            <person name="Shim S."/>
            <person name="Yoon M.Y."/>
            <person name="Jang Y.E."/>
            <person name="Han K.S."/>
            <person name="Taeprayoon P."/>
            <person name="Yoon N."/>
            <person name="Somta P."/>
            <person name="Tanya P."/>
            <person name="Kim K.S."/>
            <person name="Gwag J.G."/>
            <person name="Moon J.K."/>
            <person name="Lee Y.H."/>
            <person name="Park B.S."/>
            <person name="Bombarely A."/>
            <person name="Doyle J.J."/>
            <person name="Jackson S.A."/>
            <person name="Schafleitner R."/>
            <person name="Srinives P."/>
            <person name="Varshney R.K."/>
            <person name="Lee S.H."/>
        </authorList>
    </citation>
    <scope>NUCLEOTIDE SEQUENCE [LARGE SCALE GENOMIC DNA]</scope>
    <source>
        <strain evidence="5">cv. VC1973A</strain>
    </source>
</reference>
<dbReference type="InterPro" id="IPR016140">
    <property type="entry name" value="Bifunc_inhib/LTP/seed_store"/>
</dbReference>
<dbReference type="Gene3D" id="1.10.110.10">
    <property type="entry name" value="Plant lipid-transfer and hydrophobic proteins"/>
    <property type="match status" value="1"/>
</dbReference>
<feature type="chain" id="PRO_5018278293" evidence="3">
    <location>
        <begin position="25"/>
        <end position="119"/>
    </location>
</feature>
<evidence type="ECO:0000256" key="3">
    <source>
        <dbReference type="SAM" id="SignalP"/>
    </source>
</evidence>
<dbReference type="SUPFAM" id="SSF47699">
    <property type="entry name" value="Bifunctional inhibitor/lipid-transfer protein/seed storage 2S albumin"/>
    <property type="match status" value="1"/>
</dbReference>
<dbReference type="GeneID" id="111241773"/>
<evidence type="ECO:0000259" key="4">
    <source>
        <dbReference type="Pfam" id="PF00234"/>
    </source>
</evidence>
<dbReference type="Pfam" id="PF00234">
    <property type="entry name" value="Tryp_alpha_amyl"/>
    <property type="match status" value="1"/>
</dbReference>
<sequence>MKTVFVSFFIVLAVSLLTIDGTESSKTLTCEQEKALARPCLDYLTKKTNAPSTSCCDGLKEIISSTPTKKEKEDACKCLTSDAQVPNIDKDRASNLRKECKIKLYNFMSDDSDCEKIIS</sequence>
<dbReference type="GO" id="GO:0006869">
    <property type="term" value="P:lipid transport"/>
    <property type="evidence" value="ECO:0007669"/>
    <property type="project" value="InterPro"/>
</dbReference>
<feature type="signal peptide" evidence="3">
    <location>
        <begin position="1"/>
        <end position="24"/>
    </location>
</feature>
<organism evidence="5 6">
    <name type="scientific">Vigna radiata var. radiata</name>
    <name type="common">Mung bean</name>
    <name type="synonym">Phaseolus aureus</name>
    <dbReference type="NCBI Taxonomy" id="3916"/>
    <lineage>
        <taxon>Eukaryota</taxon>
        <taxon>Viridiplantae</taxon>
        <taxon>Streptophyta</taxon>
        <taxon>Embryophyta</taxon>
        <taxon>Tracheophyta</taxon>
        <taxon>Spermatophyta</taxon>
        <taxon>Magnoliopsida</taxon>
        <taxon>eudicotyledons</taxon>
        <taxon>Gunneridae</taxon>
        <taxon>Pentapetalae</taxon>
        <taxon>rosids</taxon>
        <taxon>fabids</taxon>
        <taxon>Fabales</taxon>
        <taxon>Fabaceae</taxon>
        <taxon>Papilionoideae</taxon>
        <taxon>50 kb inversion clade</taxon>
        <taxon>NPAAA clade</taxon>
        <taxon>indigoferoid/millettioid clade</taxon>
        <taxon>Phaseoleae</taxon>
        <taxon>Vigna</taxon>
    </lineage>
</organism>
<dbReference type="AlphaFoldDB" id="A0A3Q0F419"/>
<dbReference type="PRINTS" id="PR00382">
    <property type="entry name" value="LIPIDTRNSFER"/>
</dbReference>
<comment type="similarity">
    <text evidence="1">Belongs to the plant LTP family.</text>
</comment>
<gene>
    <name evidence="6" type="primary">LOC111241773</name>
</gene>
<proteinExistence type="inferred from homology"/>
<dbReference type="InterPro" id="IPR036312">
    <property type="entry name" value="Bifun_inhib/LTP/seed_sf"/>
</dbReference>